<gene>
    <name evidence="3" type="ORF">KV113_09890</name>
</gene>
<evidence type="ECO:0000256" key="1">
    <source>
        <dbReference type="SAM" id="MobiDB-lite"/>
    </source>
</evidence>
<sequence length="155" mass="16376">MGTLGRVFVTGGSEFLGRHVVSELLNRGHHVRTLDRVPATIEPNPLLNIAIADICDPAVLIDAVAGVDTVFHTAGVIGTSRPQRIPLSYRDPSRGPEAGAGVLQSADDPACPRTVSGTAHGFRQARPTTLRRGVTRRNNTAPPDSVGTAEQEVLT</sequence>
<accession>A0ABU5XV54</accession>
<evidence type="ECO:0000313" key="4">
    <source>
        <dbReference type="Proteomes" id="UP001298593"/>
    </source>
</evidence>
<dbReference type="PANTHER" id="PTHR48079">
    <property type="entry name" value="PROTEIN YEEZ"/>
    <property type="match status" value="1"/>
</dbReference>
<name>A0ABU5XV54_9MYCO</name>
<dbReference type="Proteomes" id="UP001298593">
    <property type="component" value="Unassembled WGS sequence"/>
</dbReference>
<dbReference type="PANTHER" id="PTHR48079:SF6">
    <property type="entry name" value="NAD(P)-BINDING DOMAIN-CONTAINING PROTEIN-RELATED"/>
    <property type="match status" value="1"/>
</dbReference>
<evidence type="ECO:0000313" key="3">
    <source>
        <dbReference type="EMBL" id="MEB3031869.1"/>
    </source>
</evidence>
<dbReference type="InterPro" id="IPR001509">
    <property type="entry name" value="Epimerase_deHydtase"/>
</dbReference>
<feature type="domain" description="NAD-dependent epimerase/dehydratase" evidence="2">
    <location>
        <begin position="7"/>
        <end position="80"/>
    </location>
</feature>
<dbReference type="EMBL" id="JAYJJU010000007">
    <property type="protein sequence ID" value="MEB3031869.1"/>
    <property type="molecule type" value="Genomic_DNA"/>
</dbReference>
<organism evidence="3 4">
    <name type="scientific">[Mycobacterium] nativiensis</name>
    <dbReference type="NCBI Taxonomy" id="2855503"/>
    <lineage>
        <taxon>Bacteria</taxon>
        <taxon>Bacillati</taxon>
        <taxon>Actinomycetota</taxon>
        <taxon>Actinomycetes</taxon>
        <taxon>Mycobacteriales</taxon>
        <taxon>Mycobacteriaceae</taxon>
        <taxon>Mycolicibacter</taxon>
    </lineage>
</organism>
<dbReference type="RefSeq" id="WP_329780022.1">
    <property type="nucleotide sequence ID" value="NZ_JAYJJU010000007.1"/>
</dbReference>
<dbReference type="Gene3D" id="3.40.50.720">
    <property type="entry name" value="NAD(P)-binding Rossmann-like Domain"/>
    <property type="match status" value="1"/>
</dbReference>
<comment type="caution">
    <text evidence="3">The sequence shown here is derived from an EMBL/GenBank/DDBJ whole genome shotgun (WGS) entry which is preliminary data.</text>
</comment>
<feature type="region of interest" description="Disordered" evidence="1">
    <location>
        <begin position="85"/>
        <end position="155"/>
    </location>
</feature>
<protein>
    <submittedName>
        <fullName evidence="3">NAD-dependent epimerase/dehydratase family protein</fullName>
    </submittedName>
</protein>
<dbReference type="InterPro" id="IPR036291">
    <property type="entry name" value="NAD(P)-bd_dom_sf"/>
</dbReference>
<evidence type="ECO:0000259" key="2">
    <source>
        <dbReference type="Pfam" id="PF01370"/>
    </source>
</evidence>
<dbReference type="SUPFAM" id="SSF51735">
    <property type="entry name" value="NAD(P)-binding Rossmann-fold domains"/>
    <property type="match status" value="1"/>
</dbReference>
<keyword evidence="4" id="KW-1185">Reference proteome</keyword>
<proteinExistence type="predicted"/>
<dbReference type="InterPro" id="IPR051783">
    <property type="entry name" value="NAD(P)-dependent_oxidoreduct"/>
</dbReference>
<dbReference type="Pfam" id="PF01370">
    <property type="entry name" value="Epimerase"/>
    <property type="match status" value="1"/>
</dbReference>
<reference evidence="3 4" key="1">
    <citation type="submission" date="2023-12" db="EMBL/GenBank/DDBJ databases">
        <title>Description of new species of Mycobacterium terrae complex isolated from sewage at the Sao Paulo Zoological Park Foundation in Brazil.</title>
        <authorList>
            <person name="Romagnoli C.L."/>
            <person name="Conceicao E.C."/>
            <person name="Machado E."/>
            <person name="Barreto L.B.P.F."/>
            <person name="Sharma A."/>
            <person name="Silva N.M."/>
            <person name="Marques L.E."/>
            <person name="Juliana M.A."/>
            <person name="Lourenco M.C.S."/>
            <person name="Digiampietri L.A."/>
            <person name="Suffys P.N."/>
            <person name="Viana-Niero C."/>
        </authorList>
    </citation>
    <scope>NUCLEOTIDE SEQUENCE [LARGE SCALE GENOMIC DNA]</scope>
    <source>
        <strain evidence="3 4">MYC340</strain>
    </source>
</reference>